<dbReference type="PANTHER" id="PTHR22444:SF1">
    <property type="entry name" value="GLUTAMATE-RICH PROTEIN 1"/>
    <property type="match status" value="1"/>
</dbReference>
<feature type="compositionally biased region" description="Basic residues" evidence="1">
    <location>
        <begin position="198"/>
        <end position="210"/>
    </location>
</feature>
<keyword evidence="3" id="KW-1185">Reference proteome</keyword>
<protein>
    <recommendedName>
        <fullName evidence="4">Glutamate-rich protein 1</fullName>
    </recommendedName>
</protein>
<organism evidence="2 3">
    <name type="scientific">Pleurodeles waltl</name>
    <name type="common">Iberian ribbed newt</name>
    <dbReference type="NCBI Taxonomy" id="8319"/>
    <lineage>
        <taxon>Eukaryota</taxon>
        <taxon>Metazoa</taxon>
        <taxon>Chordata</taxon>
        <taxon>Craniata</taxon>
        <taxon>Vertebrata</taxon>
        <taxon>Euteleostomi</taxon>
        <taxon>Amphibia</taxon>
        <taxon>Batrachia</taxon>
        <taxon>Caudata</taxon>
        <taxon>Salamandroidea</taxon>
        <taxon>Salamandridae</taxon>
        <taxon>Pleurodelinae</taxon>
        <taxon>Pleurodeles</taxon>
    </lineage>
</organism>
<dbReference type="PANTHER" id="PTHR22444">
    <property type="entry name" value="GLUTAMATE-RICH PROTEIN 1"/>
    <property type="match status" value="1"/>
</dbReference>
<dbReference type="Proteomes" id="UP001066276">
    <property type="component" value="Chromosome 5"/>
</dbReference>
<gene>
    <name evidence="2" type="ORF">NDU88_003003</name>
</gene>
<proteinExistence type="predicted"/>
<feature type="region of interest" description="Disordered" evidence="1">
    <location>
        <begin position="1"/>
        <end position="50"/>
    </location>
</feature>
<feature type="compositionally biased region" description="Basic and acidic residues" evidence="1">
    <location>
        <begin position="1"/>
        <end position="20"/>
    </location>
</feature>
<evidence type="ECO:0000313" key="3">
    <source>
        <dbReference type="Proteomes" id="UP001066276"/>
    </source>
</evidence>
<evidence type="ECO:0000256" key="1">
    <source>
        <dbReference type="SAM" id="MobiDB-lite"/>
    </source>
</evidence>
<feature type="compositionally biased region" description="Basic residues" evidence="1">
    <location>
        <begin position="155"/>
        <end position="167"/>
    </location>
</feature>
<feature type="compositionally biased region" description="Acidic residues" evidence="1">
    <location>
        <begin position="140"/>
        <end position="150"/>
    </location>
</feature>
<accession>A0AAV7RBZ0</accession>
<feature type="compositionally biased region" description="Basic and acidic residues" evidence="1">
    <location>
        <begin position="179"/>
        <end position="189"/>
    </location>
</feature>
<reference evidence="2" key="1">
    <citation type="journal article" date="2022" name="bioRxiv">
        <title>Sequencing and chromosome-scale assembly of the giantPleurodeles waltlgenome.</title>
        <authorList>
            <person name="Brown T."/>
            <person name="Elewa A."/>
            <person name="Iarovenko S."/>
            <person name="Subramanian E."/>
            <person name="Araus A.J."/>
            <person name="Petzold A."/>
            <person name="Susuki M."/>
            <person name="Suzuki K.-i.T."/>
            <person name="Hayashi T."/>
            <person name="Toyoda A."/>
            <person name="Oliveira C."/>
            <person name="Osipova E."/>
            <person name="Leigh N.D."/>
            <person name="Simon A."/>
            <person name="Yun M.H."/>
        </authorList>
    </citation>
    <scope>NUCLEOTIDE SEQUENCE</scope>
    <source>
        <strain evidence="2">20211129_DDA</strain>
        <tissue evidence="2">Liver</tissue>
    </source>
</reference>
<evidence type="ECO:0000313" key="2">
    <source>
        <dbReference type="EMBL" id="KAJ1150207.1"/>
    </source>
</evidence>
<name>A0AAV7RBZ0_PLEWA</name>
<dbReference type="AlphaFoldDB" id="A0AAV7RBZ0"/>
<dbReference type="InterPro" id="IPR026719">
    <property type="entry name" value="ERICH1"/>
</dbReference>
<comment type="caution">
    <text evidence="2">The sequence shown here is derived from an EMBL/GenBank/DDBJ whole genome shotgun (WGS) entry which is preliminary data.</text>
</comment>
<sequence length="353" mass="40270">MGKERQWPREMERDGKELPPRKRNRKSQVGILPSKASCVQRRSMSSRRQEVFKQKVLKKLYAEGLSLPQASSPNVHNETFPENKGLLPDNSEKAQTSADSARLSGLEIHASCQQKSYTAGLPPADFPTGPPVDNTATESENIDSDETDNDDSPRHFNRRRARKKRKNLNLQFPNYPSAEHTHSLKEEHTIQTNCTKMSKNKKRKLKKKRQKEKIKAAGSLLKATCGDFLYQPEEDGNKISDHEAVANKVNEIYSFLQATKEIYFTDSKSRSSGLCLESVHEILQLLENRKIAPSDVAFLHQMKSLVVLQDTERVSGTLEDFNKHSSMPLEHRKVLSSLFNYWLTDILPVKDRK</sequence>
<dbReference type="EMBL" id="JANPWB010000009">
    <property type="protein sequence ID" value="KAJ1150207.1"/>
    <property type="molecule type" value="Genomic_DNA"/>
</dbReference>
<feature type="region of interest" description="Disordered" evidence="1">
    <location>
        <begin position="117"/>
        <end position="210"/>
    </location>
</feature>
<feature type="region of interest" description="Disordered" evidence="1">
    <location>
        <begin position="66"/>
        <end position="102"/>
    </location>
</feature>
<evidence type="ECO:0008006" key="4">
    <source>
        <dbReference type="Google" id="ProtNLM"/>
    </source>
</evidence>
<feature type="compositionally biased region" description="Polar residues" evidence="1">
    <location>
        <begin position="68"/>
        <end position="77"/>
    </location>
</feature>